<dbReference type="GO" id="GO:0001965">
    <property type="term" value="F:G-protein alpha-subunit binding"/>
    <property type="evidence" value="ECO:0007669"/>
    <property type="project" value="UniProtKB-UniRule"/>
</dbReference>
<comment type="subunit">
    <text evidence="6">Interacts with GDP-bound G alpha proteins GNAI1, GNAO1 and GNAQ, and with GNA13 with lower affinity. Does not interact with G-alpha proteins when they are in complex with subunits beta and gamma. Interacts (via C-terminus) with RGS14; the interaction stimulates the dissociation of the complex between RGS14 and the active GTP-bound form of GNAI1. Interacts with NCS1; interaction is favored in the absence of Ca(2+) and myristoylation of NCS1 is not required.</text>
</comment>
<dbReference type="InterPro" id="IPR019318">
    <property type="entry name" value="Gua_nucleotide_exch_fac_Ric8"/>
</dbReference>
<evidence type="ECO:0000313" key="11">
    <source>
        <dbReference type="Proteomes" id="UP000700334"/>
    </source>
</evidence>
<evidence type="ECO:0000256" key="6">
    <source>
        <dbReference type="ARBA" id="ARBA00047010"/>
    </source>
</evidence>
<keyword evidence="3 8" id="KW-0963">Cytoplasm</keyword>
<keyword evidence="11" id="KW-1185">Reference proteome</keyword>
<reference evidence="10" key="1">
    <citation type="journal article" date="2021" name="Evol. Appl.">
        <title>The genome of the Pyrenean desman and the effects of bottlenecks and inbreeding on the genomic landscape of an endangered species.</title>
        <authorList>
            <person name="Escoda L."/>
            <person name="Castresana J."/>
        </authorList>
    </citation>
    <scope>NUCLEOTIDE SEQUENCE</scope>
    <source>
        <strain evidence="10">IBE-C5619</strain>
    </source>
</reference>
<evidence type="ECO:0000313" key="10">
    <source>
        <dbReference type="EMBL" id="KAG8515723.1"/>
    </source>
</evidence>
<sequence>MAPAAPPASGLPGVSDVAPAPRTSGTPPPRHAPSGTSPGPLSPLKERVAMPRPRRPARTQRTPRPARDAPLARSACPVPRPPAPPTRSAGPARDARPRPHAAHAPSHDARARPHAAQATPGPAGTQRTPRPARDATHARSARPGSSRPPPRAHQGGADGLRARNRSRGASAALPRRRPGTMEPRAVADAVATGDQDAALEALRTYNREVRARAGGGGGGGRSPAEPPPPQNSQSFTFDDSQREDRERLAELLVAVLERGLPPACRVAWLQSVRILSRDHGCLERFTGRRSLQALARHAGIAAADGAGREPPDMDVVLESLKCLCNLVLSSPAAQVLAAEARLVVRLAERVGQGGLPHEVRFFDLRLLFLLTALRTDVRRQLFQELRGVRLLTDALELTLGGRPRESPPELLPPQETEQAMEILKVLFNITFDSVKREVEEEDAALYRHLGTLLRHCVILTAAGDRTEELHGHTVNLMGNLPLNCLGVLLTLEPHEGSLEFLGVNMDVIQALLNFLEKRLQQVRGLTAARQPARPRPLTRPLQTHRLKESVAPVLSVLTECARLHRPARKFLKAQVLPPLRDVRTRPEVGELLRNKLVRLMTHLDTDVKRVAAEFLFVLCSESVPRFIKYTGYGNAAGLLAARGLMAGGRPEGQYSEDEDTDTEEYKEAKASINPVTGRVEEKPPNPMEGMTEEQKEYEAMKLVNMFDKLSRHRVIQPVGMSPRGQLTSLQDAMCESMEGQLSSDPDSDPD</sequence>
<evidence type="ECO:0000256" key="4">
    <source>
        <dbReference type="ARBA" id="ARBA00022658"/>
    </source>
</evidence>
<name>A0A8J6DRJ8_GALPY</name>
<dbReference type="EMBL" id="JAGFMF010011698">
    <property type="protein sequence ID" value="KAG8515723.1"/>
    <property type="molecule type" value="Genomic_DNA"/>
</dbReference>
<feature type="compositionally biased region" description="Low complexity" evidence="9">
    <location>
        <begin position="59"/>
        <end position="77"/>
    </location>
</feature>
<dbReference type="PANTHER" id="PTHR12425:SF4">
    <property type="entry name" value="SYNEMBRYN-A"/>
    <property type="match status" value="1"/>
</dbReference>
<dbReference type="InterPro" id="IPR011989">
    <property type="entry name" value="ARM-like"/>
</dbReference>
<comment type="similarity">
    <text evidence="2 8">Belongs to the synembryn family.</text>
</comment>
<evidence type="ECO:0000256" key="9">
    <source>
        <dbReference type="SAM" id="MobiDB-lite"/>
    </source>
</evidence>
<evidence type="ECO:0000256" key="7">
    <source>
        <dbReference type="ARBA" id="ARBA00049572"/>
    </source>
</evidence>
<comment type="subcellular location">
    <subcellularLocation>
        <location evidence="1">Cytoplasm</location>
        <location evidence="1">Cell cortex</location>
    </subcellularLocation>
</comment>
<dbReference type="Pfam" id="PF10165">
    <property type="entry name" value="Ric8"/>
    <property type="match status" value="1"/>
</dbReference>
<feature type="region of interest" description="Disordered" evidence="9">
    <location>
        <begin position="1"/>
        <end position="183"/>
    </location>
</feature>
<feature type="region of interest" description="Disordered" evidence="9">
    <location>
        <begin position="718"/>
        <end position="750"/>
    </location>
</feature>
<comment type="function">
    <text evidence="8">Chaperone that specifically binds and folds nascent G alpha proteins prior to G protein heterotrimer formation. Also acts as a guanine nucleotide exchange factor (GEF) for G alpha proteins by stimulating exchange of bound GDP for free GTP.</text>
</comment>
<comment type="function">
    <text evidence="7">Chaperone that specifically binds and folds nascent G alpha proteins prior to G protein heterotrimer formation, promoting their stability and activity: folds GNAI1, GNAO1, GNA13 and GNAQ. Does not fold G(s) G-alpha proteins GNAS nor GNAL. Also acts as a guanine nucleotide exchange factor (GEF) for G alpha proteins by stimulating exchange of bound GDP for free GTP. Involved in regulation of microtubule pulling forces during mitotic movement of chromosomes by stimulating G(i)-alpha protein (GNAI1), possibly leading to release G(i)-alpha-GTP and NuMA proteins from the NuMA-GPSM2-G(i)-alpha-GDP complex. Also acts as an activator for G(q)-alpha (GNAQ) protein by enhancing the G(q)-coupled receptor-mediated ERK activation.</text>
</comment>
<protein>
    <recommendedName>
        <fullName evidence="8">Synembryn</fullName>
    </recommendedName>
    <alternativeName>
        <fullName evidence="8">Protein Ric-8</fullName>
    </alternativeName>
</protein>
<dbReference type="GO" id="GO:0044183">
    <property type="term" value="F:protein folding chaperone"/>
    <property type="evidence" value="ECO:0007669"/>
    <property type="project" value="UniProtKB-ARBA"/>
</dbReference>
<dbReference type="PRINTS" id="PR01802">
    <property type="entry name" value="SYNEMBRYN"/>
</dbReference>
<evidence type="ECO:0000256" key="1">
    <source>
        <dbReference type="ARBA" id="ARBA00004544"/>
    </source>
</evidence>
<dbReference type="FunFam" id="1.25.10.10:FF:000447">
    <property type="entry name" value="RIC8 guanine nucleotide exchange factor A"/>
    <property type="match status" value="1"/>
</dbReference>
<evidence type="ECO:0000256" key="8">
    <source>
        <dbReference type="RuleBase" id="RU369048"/>
    </source>
</evidence>
<organism evidence="10 11">
    <name type="scientific">Galemys pyrenaicus</name>
    <name type="common">Iberian desman</name>
    <name type="synonym">Pyrenean desman</name>
    <dbReference type="NCBI Taxonomy" id="202257"/>
    <lineage>
        <taxon>Eukaryota</taxon>
        <taxon>Metazoa</taxon>
        <taxon>Chordata</taxon>
        <taxon>Craniata</taxon>
        <taxon>Vertebrata</taxon>
        <taxon>Euteleostomi</taxon>
        <taxon>Mammalia</taxon>
        <taxon>Eutheria</taxon>
        <taxon>Laurasiatheria</taxon>
        <taxon>Eulipotyphla</taxon>
        <taxon>Talpidae</taxon>
        <taxon>Galemys</taxon>
    </lineage>
</organism>
<dbReference type="GO" id="GO:0007186">
    <property type="term" value="P:G protein-coupled receptor signaling pathway"/>
    <property type="evidence" value="ECO:0007669"/>
    <property type="project" value="TreeGrafter"/>
</dbReference>
<dbReference type="GO" id="GO:0005886">
    <property type="term" value="C:plasma membrane"/>
    <property type="evidence" value="ECO:0007669"/>
    <property type="project" value="TreeGrafter"/>
</dbReference>
<proteinExistence type="inferred from homology"/>
<dbReference type="AlphaFoldDB" id="A0A8J6DRJ8"/>
<keyword evidence="5" id="KW-0143">Chaperone</keyword>
<evidence type="ECO:0000256" key="5">
    <source>
        <dbReference type="ARBA" id="ARBA00023186"/>
    </source>
</evidence>
<accession>A0A8J6DRJ8</accession>
<dbReference type="PANTHER" id="PTHR12425">
    <property type="entry name" value="SYNEMBRYN"/>
    <property type="match status" value="1"/>
</dbReference>
<dbReference type="GO" id="GO:0005085">
    <property type="term" value="F:guanyl-nucleotide exchange factor activity"/>
    <property type="evidence" value="ECO:0007669"/>
    <property type="project" value="UniProtKB-UniRule"/>
</dbReference>
<dbReference type="InterPro" id="IPR008376">
    <property type="entry name" value="Chaperone_Ric-8_A/B"/>
</dbReference>
<comment type="subunit">
    <text evidence="8">Interacts with some GDP-bound G alpha proteins. Does not interact with G-alpha proteins when they are in complex with subunits beta and gamma.</text>
</comment>
<comment type="caution">
    <text evidence="10">The sequence shown here is derived from an EMBL/GenBank/DDBJ whole genome shotgun (WGS) entry which is preliminary data.</text>
</comment>
<gene>
    <name evidence="10" type="ORF">J0S82_006595</name>
</gene>
<dbReference type="Proteomes" id="UP000700334">
    <property type="component" value="Unassembled WGS sequence"/>
</dbReference>
<evidence type="ECO:0000256" key="2">
    <source>
        <dbReference type="ARBA" id="ARBA00009049"/>
    </source>
</evidence>
<dbReference type="GO" id="GO:0005938">
    <property type="term" value="C:cell cortex"/>
    <property type="evidence" value="ECO:0007669"/>
    <property type="project" value="UniProtKB-SubCell"/>
</dbReference>
<feature type="compositionally biased region" description="Low complexity" evidence="9">
    <location>
        <begin position="33"/>
        <end position="43"/>
    </location>
</feature>
<dbReference type="OrthoDB" id="5585685at2759"/>
<keyword evidence="4 8" id="KW-0344">Guanine-nucleotide releasing factor</keyword>
<dbReference type="SUPFAM" id="SSF48371">
    <property type="entry name" value="ARM repeat"/>
    <property type="match status" value="1"/>
</dbReference>
<dbReference type="InterPro" id="IPR016024">
    <property type="entry name" value="ARM-type_fold"/>
</dbReference>
<feature type="region of interest" description="Disordered" evidence="9">
    <location>
        <begin position="211"/>
        <end position="241"/>
    </location>
</feature>
<evidence type="ECO:0000256" key="3">
    <source>
        <dbReference type="ARBA" id="ARBA00022490"/>
    </source>
</evidence>
<dbReference type="Gene3D" id="1.25.10.10">
    <property type="entry name" value="Leucine-rich Repeat Variant"/>
    <property type="match status" value="1"/>
</dbReference>